<dbReference type="Pfam" id="PF01575">
    <property type="entry name" value="MaoC_dehydratas"/>
    <property type="match status" value="1"/>
</dbReference>
<organism evidence="3 4">
    <name type="scientific">Prescottella agglutinans</name>
    <dbReference type="NCBI Taxonomy" id="1644129"/>
    <lineage>
        <taxon>Bacteria</taxon>
        <taxon>Bacillati</taxon>
        <taxon>Actinomycetota</taxon>
        <taxon>Actinomycetes</taxon>
        <taxon>Mycobacteriales</taxon>
        <taxon>Nocardiaceae</taxon>
        <taxon>Prescottella</taxon>
    </lineage>
</organism>
<evidence type="ECO:0000259" key="2">
    <source>
        <dbReference type="Pfam" id="PF01575"/>
    </source>
</evidence>
<evidence type="ECO:0000313" key="4">
    <source>
        <dbReference type="Proteomes" id="UP001160334"/>
    </source>
</evidence>
<evidence type="ECO:0000256" key="1">
    <source>
        <dbReference type="ARBA" id="ARBA00005254"/>
    </source>
</evidence>
<proteinExistence type="inferred from homology"/>
<dbReference type="InterPro" id="IPR002539">
    <property type="entry name" value="MaoC-like_dom"/>
</dbReference>
<keyword evidence="4" id="KW-1185">Reference proteome</keyword>
<dbReference type="PANTHER" id="PTHR42993">
    <property type="entry name" value="MAOC-LIKE DEHYDRATASE DOMAIN-CONTAINING PROTEIN"/>
    <property type="match status" value="1"/>
</dbReference>
<reference evidence="3 4" key="1">
    <citation type="submission" date="2023-04" db="EMBL/GenBank/DDBJ databases">
        <title>Forest soil microbial communities from Buena Vista Peninsula, Colon Province, Panama.</title>
        <authorList>
            <person name="Bouskill N."/>
        </authorList>
    </citation>
    <scope>NUCLEOTIDE SEQUENCE [LARGE SCALE GENOMIC DNA]</scope>
    <source>
        <strain evidence="3 4">CFH S0262</strain>
    </source>
</reference>
<name>A0ABT6MEA5_9NOCA</name>
<comment type="similarity">
    <text evidence="1">Belongs to the enoyl-CoA hydratase/isomerase family.</text>
</comment>
<accession>A0ABT6MEA5</accession>
<dbReference type="InterPro" id="IPR029069">
    <property type="entry name" value="HotDog_dom_sf"/>
</dbReference>
<dbReference type="SUPFAM" id="SSF54637">
    <property type="entry name" value="Thioesterase/thiol ester dehydrase-isomerase"/>
    <property type="match status" value="1"/>
</dbReference>
<sequence length="150" mass="16182">MKVFTGLDELSAAEGVDLGTSGWVDVDQKKIDLFADATGDRQWIHVDPVRAQKGPFGGTIAHGFLTLSMMPVLQQQLYRIDGITMAINYGLNKVRFVTPVPVGARIRAHVRIGAVTPLEGAVQIELHTTIEVEGADKPACVAESIARFVA</sequence>
<dbReference type="CDD" id="cd03450">
    <property type="entry name" value="NodN"/>
    <property type="match status" value="1"/>
</dbReference>
<comment type="caution">
    <text evidence="3">The sequence shown here is derived from an EMBL/GenBank/DDBJ whole genome shotgun (WGS) entry which is preliminary data.</text>
</comment>
<dbReference type="Proteomes" id="UP001160334">
    <property type="component" value="Unassembled WGS sequence"/>
</dbReference>
<protein>
    <submittedName>
        <fullName evidence="3">Acyl dehydratase</fullName>
    </submittedName>
</protein>
<dbReference type="InterPro" id="IPR039375">
    <property type="entry name" value="NodN-like"/>
</dbReference>
<evidence type="ECO:0000313" key="3">
    <source>
        <dbReference type="EMBL" id="MDH6282642.1"/>
    </source>
</evidence>
<gene>
    <name evidence="3" type="ORF">M2280_003879</name>
</gene>
<dbReference type="Gene3D" id="3.10.129.10">
    <property type="entry name" value="Hotdog Thioesterase"/>
    <property type="match status" value="1"/>
</dbReference>
<dbReference type="RefSeq" id="WP_280761946.1">
    <property type="nucleotide sequence ID" value="NZ_JARXVC010000011.1"/>
</dbReference>
<feature type="domain" description="MaoC-like" evidence="2">
    <location>
        <begin position="15"/>
        <end position="117"/>
    </location>
</feature>
<dbReference type="PANTHER" id="PTHR42993:SF1">
    <property type="entry name" value="MAOC-LIKE DEHYDRATASE DOMAIN-CONTAINING PROTEIN"/>
    <property type="match status" value="1"/>
</dbReference>
<dbReference type="EMBL" id="JARXVC010000011">
    <property type="protein sequence ID" value="MDH6282642.1"/>
    <property type="molecule type" value="Genomic_DNA"/>
</dbReference>